<dbReference type="EMBL" id="JANPWZ010003272">
    <property type="protein sequence ID" value="KAJ3553500.1"/>
    <property type="molecule type" value="Genomic_DNA"/>
</dbReference>
<dbReference type="Gene3D" id="3.40.50.720">
    <property type="entry name" value="NAD(P)-binding Rossmann-like Domain"/>
    <property type="match status" value="1"/>
</dbReference>
<dbReference type="InterPro" id="IPR036291">
    <property type="entry name" value="NAD(P)-bd_dom_sf"/>
</dbReference>
<evidence type="ECO:0000313" key="1">
    <source>
        <dbReference type="EMBL" id="KAJ3553500.1"/>
    </source>
</evidence>
<sequence>MVSYQTSKTALCRFAEFIAKEYEAEKLVVLPIHPGDVLTDMAGIMGEELAVIFKETPELTGDSFVWLAKERRTWLSGRFVSVTWDMQELEQKREEIVAKDLLKFRLTL</sequence>
<accession>A0A9W8N478</accession>
<comment type="caution">
    <text evidence="1">The sequence shown here is derived from an EMBL/GenBank/DDBJ whole genome shotgun (WGS) entry which is preliminary data.</text>
</comment>
<evidence type="ECO:0000313" key="2">
    <source>
        <dbReference type="Proteomes" id="UP001148614"/>
    </source>
</evidence>
<name>A0A9W8N478_9PEZI</name>
<organism evidence="1 2">
    <name type="scientific">Xylaria arbuscula</name>
    <dbReference type="NCBI Taxonomy" id="114810"/>
    <lineage>
        <taxon>Eukaryota</taxon>
        <taxon>Fungi</taxon>
        <taxon>Dikarya</taxon>
        <taxon>Ascomycota</taxon>
        <taxon>Pezizomycotina</taxon>
        <taxon>Sordariomycetes</taxon>
        <taxon>Xylariomycetidae</taxon>
        <taxon>Xylariales</taxon>
        <taxon>Xylariaceae</taxon>
        <taxon>Xylaria</taxon>
    </lineage>
</organism>
<proteinExistence type="predicted"/>
<protein>
    <submittedName>
        <fullName evidence="1">Uncharacterized protein</fullName>
    </submittedName>
</protein>
<dbReference type="AlphaFoldDB" id="A0A9W8N478"/>
<keyword evidence="2" id="KW-1185">Reference proteome</keyword>
<dbReference type="VEuPathDB" id="FungiDB:F4678DRAFT_466602"/>
<gene>
    <name evidence="1" type="ORF">NPX13_g10875</name>
</gene>
<dbReference type="SUPFAM" id="SSF51735">
    <property type="entry name" value="NAD(P)-binding Rossmann-fold domains"/>
    <property type="match status" value="1"/>
</dbReference>
<reference evidence="1" key="1">
    <citation type="submission" date="2022-07" db="EMBL/GenBank/DDBJ databases">
        <title>Genome Sequence of Xylaria arbuscula.</title>
        <authorList>
            <person name="Buettner E."/>
        </authorList>
    </citation>
    <scope>NUCLEOTIDE SEQUENCE</scope>
    <source>
        <strain evidence="1">VT107</strain>
    </source>
</reference>
<dbReference type="Proteomes" id="UP001148614">
    <property type="component" value="Unassembled WGS sequence"/>
</dbReference>